<dbReference type="EMBL" id="JAFCMP010000523">
    <property type="protein sequence ID" value="KAG5177609.1"/>
    <property type="molecule type" value="Genomic_DNA"/>
</dbReference>
<sequence length="160" mass="17680">MPPYTEEVAESFVADNECCQELTLIIASLQAELADVKHSLATCERRRAAHVVEKLRCPLENLPLLTKVFSYIGGGQHLFVAGVNRQWRGLYLRQPAPLRTATSVREALRSLPRLQLAAKSGLALSDARGAVVWLAARHADAATLDWAQRNGMPRILRIKG</sequence>
<accession>A0A836C9I8</accession>
<keyword evidence="2" id="KW-1185">Reference proteome</keyword>
<evidence type="ECO:0000313" key="2">
    <source>
        <dbReference type="Proteomes" id="UP000664859"/>
    </source>
</evidence>
<organism evidence="1 2">
    <name type="scientific">Tribonema minus</name>
    <dbReference type="NCBI Taxonomy" id="303371"/>
    <lineage>
        <taxon>Eukaryota</taxon>
        <taxon>Sar</taxon>
        <taxon>Stramenopiles</taxon>
        <taxon>Ochrophyta</taxon>
        <taxon>PX clade</taxon>
        <taxon>Xanthophyceae</taxon>
        <taxon>Tribonematales</taxon>
        <taxon>Tribonemataceae</taxon>
        <taxon>Tribonema</taxon>
    </lineage>
</organism>
<dbReference type="Proteomes" id="UP000664859">
    <property type="component" value="Unassembled WGS sequence"/>
</dbReference>
<dbReference type="AlphaFoldDB" id="A0A836C9I8"/>
<comment type="caution">
    <text evidence="1">The sequence shown here is derived from an EMBL/GenBank/DDBJ whole genome shotgun (WGS) entry which is preliminary data.</text>
</comment>
<evidence type="ECO:0000313" key="1">
    <source>
        <dbReference type="EMBL" id="KAG5177609.1"/>
    </source>
</evidence>
<gene>
    <name evidence="1" type="ORF">JKP88DRAFT_331712</name>
</gene>
<protein>
    <submittedName>
        <fullName evidence="1">Uncharacterized protein</fullName>
    </submittedName>
</protein>
<proteinExistence type="predicted"/>
<name>A0A836C9I8_9STRA</name>
<reference evidence="1" key="1">
    <citation type="submission" date="2021-02" db="EMBL/GenBank/DDBJ databases">
        <title>First Annotated Genome of the Yellow-green Alga Tribonema minus.</title>
        <authorList>
            <person name="Mahan K.M."/>
        </authorList>
    </citation>
    <scope>NUCLEOTIDE SEQUENCE</scope>
    <source>
        <strain evidence="1">UTEX B ZZ1240</strain>
    </source>
</reference>